<proteinExistence type="inferred from homology"/>
<evidence type="ECO:0000313" key="4">
    <source>
        <dbReference type="EMBL" id="OGK59877.1"/>
    </source>
</evidence>
<feature type="non-terminal residue" evidence="4">
    <location>
        <position position="373"/>
    </location>
</feature>
<dbReference type="CDD" id="cd10795">
    <property type="entry name" value="GH57N_MJA1_like"/>
    <property type="match status" value="1"/>
</dbReference>
<dbReference type="EMBL" id="MGBC01000034">
    <property type="protein sequence ID" value="OGK59877.1"/>
    <property type="molecule type" value="Genomic_DNA"/>
</dbReference>
<organism evidence="4 5">
    <name type="scientific">Candidatus Roizmanbacteria bacterium RIFCSPLOWO2_02_FULL_43_10</name>
    <dbReference type="NCBI Taxonomy" id="1802078"/>
    <lineage>
        <taxon>Bacteria</taxon>
        <taxon>Candidatus Roizmaniibacteriota</taxon>
    </lineage>
</organism>
<sequence>MPTVCLYLKAHQPRRIKRYRVFDIGVDHEYFNDASETDVNNEKILKKVVEKSYVPTNTLLLKLLKKYPSFKVSFSLTGTLLDQLEEYTPEVIALFQQLVMTGRVEILGETYHHSLSFFYSLPEFERQVELHKKKIKQLFDLEPHVFSNTELAYNNDLAKWADTKGYTGIIAEGWDPILGWRSPNYVYQPSNIKNLRLLLKNYKLSDDIAFRFSERSWQEYPLTVPKYAEWISAHNGDGQVINLFMDYETFGEHQWKETGIFDFLENLPKEILKNQDNNFMTPSEVIAAYSPVGEIDVSQVMTWADTDRDLTAWVGNKMQQDAIAAAYALEKEILATKDAKLINDWRHLLTSDHFYYMCTKWFSDGDVHAYFSP</sequence>
<evidence type="ECO:0000256" key="1">
    <source>
        <dbReference type="ARBA" id="ARBA00006821"/>
    </source>
</evidence>
<name>A0A1F7JW76_9BACT</name>
<evidence type="ECO:0000256" key="2">
    <source>
        <dbReference type="ARBA" id="ARBA00023277"/>
    </source>
</evidence>
<comment type="caution">
    <text evidence="4">The sequence shown here is derived from an EMBL/GenBank/DDBJ whole genome shotgun (WGS) entry which is preliminary data.</text>
</comment>
<dbReference type="GO" id="GO:0005975">
    <property type="term" value="P:carbohydrate metabolic process"/>
    <property type="evidence" value="ECO:0007669"/>
    <property type="project" value="InterPro"/>
</dbReference>
<dbReference type="InterPro" id="IPR011330">
    <property type="entry name" value="Glyco_hydro/deAcase_b/a-brl"/>
</dbReference>
<accession>A0A1F7JW76</accession>
<keyword evidence="2" id="KW-0119">Carbohydrate metabolism</keyword>
<dbReference type="Gene3D" id="3.20.110.20">
    <property type="match status" value="1"/>
</dbReference>
<feature type="domain" description="Glycoside hydrolase family 57 N-terminal" evidence="3">
    <location>
        <begin position="6"/>
        <end position="297"/>
    </location>
</feature>
<dbReference type="Proteomes" id="UP000176269">
    <property type="component" value="Unassembled WGS sequence"/>
</dbReference>
<evidence type="ECO:0000259" key="3">
    <source>
        <dbReference type="Pfam" id="PF03065"/>
    </source>
</evidence>
<dbReference type="InterPro" id="IPR004300">
    <property type="entry name" value="Glyco_hydro_57_N"/>
</dbReference>
<dbReference type="GO" id="GO:0003824">
    <property type="term" value="F:catalytic activity"/>
    <property type="evidence" value="ECO:0007669"/>
    <property type="project" value="InterPro"/>
</dbReference>
<dbReference type="PANTHER" id="PTHR36306:SF1">
    <property type="entry name" value="ALPHA-AMYLASE-RELATED"/>
    <property type="match status" value="1"/>
</dbReference>
<dbReference type="PANTHER" id="PTHR36306">
    <property type="entry name" value="ALPHA-AMYLASE-RELATED-RELATED"/>
    <property type="match status" value="1"/>
</dbReference>
<dbReference type="AlphaFoldDB" id="A0A1F7JW76"/>
<dbReference type="SUPFAM" id="SSF88713">
    <property type="entry name" value="Glycoside hydrolase/deacetylase"/>
    <property type="match status" value="1"/>
</dbReference>
<gene>
    <name evidence="4" type="ORF">A3I56_03355</name>
</gene>
<evidence type="ECO:0000313" key="5">
    <source>
        <dbReference type="Proteomes" id="UP000176269"/>
    </source>
</evidence>
<comment type="similarity">
    <text evidence="1">Belongs to the glycosyl hydrolase 57 family.</text>
</comment>
<protein>
    <submittedName>
        <fullName evidence="4">Alpha-amylase</fullName>
    </submittedName>
</protein>
<dbReference type="Pfam" id="PF03065">
    <property type="entry name" value="Glyco_hydro_57"/>
    <property type="match status" value="1"/>
</dbReference>
<reference evidence="4 5" key="1">
    <citation type="journal article" date="2016" name="Nat. Commun.">
        <title>Thousands of microbial genomes shed light on interconnected biogeochemical processes in an aquifer system.</title>
        <authorList>
            <person name="Anantharaman K."/>
            <person name="Brown C.T."/>
            <person name="Hug L.A."/>
            <person name="Sharon I."/>
            <person name="Castelle C.J."/>
            <person name="Probst A.J."/>
            <person name="Thomas B.C."/>
            <person name="Singh A."/>
            <person name="Wilkins M.J."/>
            <person name="Karaoz U."/>
            <person name="Brodie E.L."/>
            <person name="Williams K.H."/>
            <person name="Hubbard S.S."/>
            <person name="Banfield J.F."/>
        </authorList>
    </citation>
    <scope>NUCLEOTIDE SEQUENCE [LARGE SCALE GENOMIC DNA]</scope>
</reference>
<dbReference type="InterPro" id="IPR052046">
    <property type="entry name" value="GH57_Enzymes"/>
</dbReference>